<comment type="similarity">
    <text evidence="1 5 6">Belongs to the peptidase S8 family.</text>
</comment>
<accession>A0A2N0A0A4</accession>
<evidence type="ECO:0000256" key="3">
    <source>
        <dbReference type="ARBA" id="ARBA00022801"/>
    </source>
</evidence>
<evidence type="ECO:0000256" key="6">
    <source>
        <dbReference type="RuleBase" id="RU003355"/>
    </source>
</evidence>
<keyword evidence="2 5" id="KW-0645">Protease</keyword>
<dbReference type="GO" id="GO:0006508">
    <property type="term" value="P:proteolysis"/>
    <property type="evidence" value="ECO:0007669"/>
    <property type="project" value="UniProtKB-KW"/>
</dbReference>
<dbReference type="PROSITE" id="PS51892">
    <property type="entry name" value="SUBTILASE"/>
    <property type="match status" value="1"/>
</dbReference>
<dbReference type="Pfam" id="PF00082">
    <property type="entry name" value="Peptidase_S8"/>
    <property type="match status" value="1"/>
</dbReference>
<evidence type="ECO:0000313" key="9">
    <source>
        <dbReference type="Proteomes" id="UP000231843"/>
    </source>
</evidence>
<dbReference type="PROSITE" id="PS00137">
    <property type="entry name" value="SUBTILASE_HIS"/>
    <property type="match status" value="1"/>
</dbReference>
<reference evidence="8 9" key="1">
    <citation type="submission" date="2017-07" db="EMBL/GenBank/DDBJ databases">
        <title>Leptospira spp. isolated from tropical soils.</title>
        <authorList>
            <person name="Thibeaux R."/>
            <person name="Iraola G."/>
            <person name="Ferres I."/>
            <person name="Bierque E."/>
            <person name="Girault D."/>
            <person name="Soupe-Gilbert M.-E."/>
            <person name="Picardeau M."/>
            <person name="Goarant C."/>
        </authorList>
    </citation>
    <scope>NUCLEOTIDE SEQUENCE [LARGE SCALE GENOMIC DNA]</scope>
    <source>
        <strain evidence="8 9">ES4-C-A1</strain>
    </source>
</reference>
<dbReference type="InterPro" id="IPR050131">
    <property type="entry name" value="Peptidase_S8_subtilisin-like"/>
</dbReference>
<dbReference type="Proteomes" id="UP000231843">
    <property type="component" value="Unassembled WGS sequence"/>
</dbReference>
<keyword evidence="4 5" id="KW-0720">Serine protease</keyword>
<dbReference type="SUPFAM" id="SSF52743">
    <property type="entry name" value="Subtilisin-like"/>
    <property type="match status" value="1"/>
</dbReference>
<proteinExistence type="inferred from homology"/>
<name>A0A2N0A0A4_9LEPT</name>
<dbReference type="InterPro" id="IPR036852">
    <property type="entry name" value="Peptidase_S8/S53_dom_sf"/>
</dbReference>
<organism evidence="8 9">
    <name type="scientific">Leptospira neocaledonica</name>
    <dbReference type="NCBI Taxonomy" id="2023192"/>
    <lineage>
        <taxon>Bacteria</taxon>
        <taxon>Pseudomonadati</taxon>
        <taxon>Spirochaetota</taxon>
        <taxon>Spirochaetia</taxon>
        <taxon>Leptospirales</taxon>
        <taxon>Leptospiraceae</taxon>
        <taxon>Leptospira</taxon>
    </lineage>
</organism>
<dbReference type="InterPro" id="IPR000209">
    <property type="entry name" value="Peptidase_S8/S53_dom"/>
</dbReference>
<dbReference type="PROSITE" id="PS00136">
    <property type="entry name" value="SUBTILASE_ASP"/>
    <property type="match status" value="1"/>
</dbReference>
<keyword evidence="3 5" id="KW-0378">Hydrolase</keyword>
<dbReference type="PRINTS" id="PR00723">
    <property type="entry name" value="SUBTILISIN"/>
</dbReference>
<gene>
    <name evidence="8" type="ORF">CH365_08190</name>
</gene>
<dbReference type="EMBL" id="NPEA01000004">
    <property type="protein sequence ID" value="PJZ77739.1"/>
    <property type="molecule type" value="Genomic_DNA"/>
</dbReference>
<sequence length="591" mass="63846">MLETDFSSLIFIDGQGYTFTPQISLKESNLSLPFVQGLAIVKFKTVITKSFSEEGYAVVGLESTDLILKKYECGEIFPISDSLGELDTEASSAVGLDRTYLLVFKEDRDILEALFELSADPNVESVSLNNFVDSSETVPNDPAANKYGGFGREQVKYLDPIRAYDGWDITKGSPDITIAVIDTGIDDGHPDLAGRVIQGPSIRLVTDTLFLVWDKTILVVPYLKTVLGPSFIPKLPLYYSSFHGTHVAGIIGATANNSLGGVGLNWNSKILSIPVFDYWASENDLRTTDLQVGTGILEAARRGAKVINMSLGGEGFFICQLGCLRTIFSHQTEKDAVAYAYAKRIVLVASAGNETKKISPFPGTAEAPGAYPASFPEVISVSALSYGWSYNQLTYFSNYGKVDVAAPGDLIYSTTLQNSYIYAAGTSMAAPMVSALAGLVLSLRPELHPSIVKEKICNNATSLGTTAAAIEKYGCGRLNVGNTLITMNSEFPPPQITSNCGAPGQPACWAGMYLAPWSHQFTATDGLPPYTWSVVSGRLPGAAGSTQYNTNTGYMWGPATFWWGPGWTFEMKVTDARGNSDIRSFYFISTL</sequence>
<dbReference type="InterPro" id="IPR022398">
    <property type="entry name" value="Peptidase_S8_His-AS"/>
</dbReference>
<dbReference type="GO" id="GO:0004252">
    <property type="term" value="F:serine-type endopeptidase activity"/>
    <property type="evidence" value="ECO:0007669"/>
    <property type="project" value="UniProtKB-UniRule"/>
</dbReference>
<feature type="active site" description="Charge relay system" evidence="5">
    <location>
        <position position="182"/>
    </location>
</feature>
<comment type="caution">
    <text evidence="8">The sequence shown here is derived from an EMBL/GenBank/DDBJ whole genome shotgun (WGS) entry which is preliminary data.</text>
</comment>
<evidence type="ECO:0000313" key="8">
    <source>
        <dbReference type="EMBL" id="PJZ77739.1"/>
    </source>
</evidence>
<feature type="domain" description="Peptidase S8/S53" evidence="7">
    <location>
        <begin position="175"/>
        <end position="476"/>
    </location>
</feature>
<dbReference type="InterPro" id="IPR023827">
    <property type="entry name" value="Peptidase_S8_Asp-AS"/>
</dbReference>
<evidence type="ECO:0000256" key="2">
    <source>
        <dbReference type="ARBA" id="ARBA00022670"/>
    </source>
</evidence>
<evidence type="ECO:0000259" key="7">
    <source>
        <dbReference type="Pfam" id="PF00082"/>
    </source>
</evidence>
<protein>
    <recommendedName>
        <fullName evidence="7">Peptidase S8/S53 domain-containing protein</fullName>
    </recommendedName>
</protein>
<feature type="active site" description="Charge relay system" evidence="5">
    <location>
        <position position="243"/>
    </location>
</feature>
<feature type="active site" description="Charge relay system" evidence="5">
    <location>
        <position position="427"/>
    </location>
</feature>
<evidence type="ECO:0000256" key="1">
    <source>
        <dbReference type="ARBA" id="ARBA00011073"/>
    </source>
</evidence>
<dbReference type="Gene3D" id="3.40.50.200">
    <property type="entry name" value="Peptidase S8/S53 domain"/>
    <property type="match status" value="1"/>
</dbReference>
<dbReference type="PANTHER" id="PTHR43806">
    <property type="entry name" value="PEPTIDASE S8"/>
    <property type="match status" value="1"/>
</dbReference>
<dbReference type="AlphaFoldDB" id="A0A2N0A0A4"/>
<dbReference type="InterPro" id="IPR015500">
    <property type="entry name" value="Peptidase_S8_subtilisin-rel"/>
</dbReference>
<dbReference type="PANTHER" id="PTHR43806:SF11">
    <property type="entry name" value="CEREVISIN-RELATED"/>
    <property type="match status" value="1"/>
</dbReference>
<keyword evidence="9" id="KW-1185">Reference proteome</keyword>
<evidence type="ECO:0000256" key="4">
    <source>
        <dbReference type="ARBA" id="ARBA00022825"/>
    </source>
</evidence>
<evidence type="ECO:0000256" key="5">
    <source>
        <dbReference type="PROSITE-ProRule" id="PRU01240"/>
    </source>
</evidence>
<dbReference type="PROSITE" id="PS00138">
    <property type="entry name" value="SUBTILASE_SER"/>
    <property type="match status" value="1"/>
</dbReference>
<dbReference type="InterPro" id="IPR023828">
    <property type="entry name" value="Peptidase_S8_Ser-AS"/>
</dbReference>